<dbReference type="InterPro" id="IPR017441">
    <property type="entry name" value="Protein_kinase_ATP_BS"/>
</dbReference>
<dbReference type="Pfam" id="PF00069">
    <property type="entry name" value="Pkinase"/>
    <property type="match status" value="1"/>
</dbReference>
<comment type="catalytic activity">
    <reaction evidence="9 12">
        <text>L-threonyl-[protein] + ATP = O-phospho-L-threonyl-[protein] + ADP + H(+)</text>
        <dbReference type="Rhea" id="RHEA:46608"/>
        <dbReference type="Rhea" id="RHEA-COMP:11060"/>
        <dbReference type="Rhea" id="RHEA-COMP:11605"/>
        <dbReference type="ChEBI" id="CHEBI:15378"/>
        <dbReference type="ChEBI" id="CHEBI:30013"/>
        <dbReference type="ChEBI" id="CHEBI:30616"/>
        <dbReference type="ChEBI" id="CHEBI:61977"/>
        <dbReference type="ChEBI" id="CHEBI:456216"/>
        <dbReference type="EC" id="2.7.11.24"/>
    </reaction>
</comment>
<sequence length="527" mass="59731">MKFMFLRTVSSRFYTLIMRSTLKEIDDHIMQKYDFKKRIGKGAYGIVWKAVDKKSKEAVAVKKIFDAFRNPTDAQRTFREIMFLQEFCKHPNIIRLHNVHRAINNKDIYLVFEYMETDLHNIIERGNILRDIHRRYITYQLLKALKYIHSGNVIHRDLKPSNILLNVHCHCKIADFGLARSVVQLSSCSGQIPLDPSLTDYVATRWYRAPEILVAAKRYTKGIDMWSIGCILAEMLLGKPLFPGTSTINQVEKIMATIEPPSPKDVESVCTGYGSSLLQRSPTGPRLPLLQLLHGSSPDALDLVHRLLVFNPLKRLTAAQALRHPYIARFHNASNEPALVTSIVPLLRDDVQLSVDEYRNKLYKVISRTERKTNKPCVKADTNRKISESVMRAQTSRHTRRSIPTETVIVHKTPVPPRTATSNPARPSLVRRSSTGSYHSSHPSSITGVGHRDTVTLTTIKETVTATQTPAIVNKGPRIVKPKATAGLSSYIGRTGGKETSQYSSYDQKYGYITASELQDLHHRVPW</sequence>
<name>A0A1B6FR54_9HEMI</name>
<feature type="domain" description="Protein kinase" evidence="14">
    <location>
        <begin position="33"/>
        <end position="327"/>
    </location>
</feature>
<evidence type="ECO:0000256" key="10">
    <source>
        <dbReference type="ARBA" id="ARBA00048312"/>
    </source>
</evidence>
<keyword evidence="3" id="KW-0597">Phosphoprotein</keyword>
<evidence type="ECO:0000256" key="5">
    <source>
        <dbReference type="ARBA" id="ARBA00022741"/>
    </source>
</evidence>
<dbReference type="InterPro" id="IPR000719">
    <property type="entry name" value="Prot_kinase_dom"/>
</dbReference>
<reference evidence="15" key="1">
    <citation type="submission" date="2015-11" db="EMBL/GenBank/DDBJ databases">
        <title>De novo transcriptome assembly of four potential Pierce s Disease insect vectors from Arizona vineyards.</title>
        <authorList>
            <person name="Tassone E.E."/>
        </authorList>
    </citation>
    <scope>NUCLEOTIDE SEQUENCE</scope>
</reference>
<dbReference type="InterPro" id="IPR008350">
    <property type="entry name" value="MAPK_ERK3/4"/>
</dbReference>
<keyword evidence="8" id="KW-0131">Cell cycle</keyword>
<keyword evidence="7 11" id="KW-0067">ATP-binding</keyword>
<dbReference type="FunFam" id="1.10.510.10:FF:000238">
    <property type="entry name" value="Mitogen-activated protein kinase"/>
    <property type="match status" value="1"/>
</dbReference>
<dbReference type="InterPro" id="IPR011009">
    <property type="entry name" value="Kinase-like_dom_sf"/>
</dbReference>
<evidence type="ECO:0000256" key="11">
    <source>
        <dbReference type="PROSITE-ProRule" id="PRU10141"/>
    </source>
</evidence>
<evidence type="ECO:0000256" key="13">
    <source>
        <dbReference type="SAM" id="MobiDB-lite"/>
    </source>
</evidence>
<dbReference type="GO" id="GO:0106310">
    <property type="term" value="F:protein serine kinase activity"/>
    <property type="evidence" value="ECO:0007669"/>
    <property type="project" value="RHEA"/>
</dbReference>
<keyword evidence="6 12" id="KW-0418">Kinase</keyword>
<dbReference type="PROSITE" id="PS50011">
    <property type="entry name" value="PROTEIN_KINASE_DOM"/>
    <property type="match status" value="1"/>
</dbReference>
<evidence type="ECO:0000256" key="7">
    <source>
        <dbReference type="ARBA" id="ARBA00022840"/>
    </source>
</evidence>
<dbReference type="PROSITE" id="PS00108">
    <property type="entry name" value="PROTEIN_KINASE_ST"/>
    <property type="match status" value="1"/>
</dbReference>
<evidence type="ECO:0000256" key="3">
    <source>
        <dbReference type="ARBA" id="ARBA00022553"/>
    </source>
</evidence>
<dbReference type="EMBL" id="GECZ01017077">
    <property type="protein sequence ID" value="JAS52692.1"/>
    <property type="molecule type" value="Transcribed_RNA"/>
</dbReference>
<feature type="binding site" evidence="11">
    <location>
        <position position="63"/>
    </location>
    <ligand>
        <name>ATP</name>
        <dbReference type="ChEBI" id="CHEBI:30616"/>
    </ligand>
</feature>
<evidence type="ECO:0000256" key="6">
    <source>
        <dbReference type="ARBA" id="ARBA00022777"/>
    </source>
</evidence>
<dbReference type="PANTHER" id="PTHR24055">
    <property type="entry name" value="MITOGEN-ACTIVATED PROTEIN KINASE"/>
    <property type="match status" value="1"/>
</dbReference>
<dbReference type="SMART" id="SM00220">
    <property type="entry name" value="S_TKc"/>
    <property type="match status" value="1"/>
</dbReference>
<dbReference type="CDD" id="cd07852">
    <property type="entry name" value="STKc_MAPK15-like"/>
    <property type="match status" value="1"/>
</dbReference>
<evidence type="ECO:0000259" key="14">
    <source>
        <dbReference type="PROSITE" id="PS50011"/>
    </source>
</evidence>
<proteinExistence type="inferred from homology"/>
<evidence type="ECO:0000313" key="15">
    <source>
        <dbReference type="EMBL" id="JAS52692.1"/>
    </source>
</evidence>
<dbReference type="InterPro" id="IPR008271">
    <property type="entry name" value="Ser/Thr_kinase_AS"/>
</dbReference>
<dbReference type="PROSITE" id="PS01351">
    <property type="entry name" value="MAPK"/>
    <property type="match status" value="1"/>
</dbReference>
<keyword evidence="12" id="KW-0460">Magnesium</keyword>
<feature type="region of interest" description="Disordered" evidence="13">
    <location>
        <begin position="414"/>
        <end position="452"/>
    </location>
</feature>
<evidence type="ECO:0000256" key="8">
    <source>
        <dbReference type="ARBA" id="ARBA00023306"/>
    </source>
</evidence>
<dbReference type="SUPFAM" id="SSF56112">
    <property type="entry name" value="Protein kinase-like (PK-like)"/>
    <property type="match status" value="1"/>
</dbReference>
<dbReference type="FunFam" id="3.30.200.20:FF:000166">
    <property type="entry name" value="Mitogen-activated protein kinase"/>
    <property type="match status" value="1"/>
</dbReference>
<dbReference type="AlphaFoldDB" id="A0A1B6FR54"/>
<dbReference type="GO" id="GO:0036064">
    <property type="term" value="C:ciliary basal body"/>
    <property type="evidence" value="ECO:0007669"/>
    <property type="project" value="UniProtKB-ARBA"/>
</dbReference>
<evidence type="ECO:0000256" key="12">
    <source>
        <dbReference type="RuleBase" id="RU361165"/>
    </source>
</evidence>
<keyword evidence="5 11" id="KW-0547">Nucleotide-binding</keyword>
<keyword evidence="4 12" id="KW-0808">Transferase</keyword>
<dbReference type="EC" id="2.7.11.24" evidence="1 12"/>
<dbReference type="PRINTS" id="PR01771">
    <property type="entry name" value="ERK3ERK4MAPK"/>
</dbReference>
<gene>
    <name evidence="15" type="ORF">g.13904</name>
</gene>
<accession>A0A1B6FR54</accession>
<evidence type="ECO:0000256" key="9">
    <source>
        <dbReference type="ARBA" id="ARBA00047592"/>
    </source>
</evidence>
<organism evidence="15">
    <name type="scientific">Cuerna arida</name>
    <dbReference type="NCBI Taxonomy" id="1464854"/>
    <lineage>
        <taxon>Eukaryota</taxon>
        <taxon>Metazoa</taxon>
        <taxon>Ecdysozoa</taxon>
        <taxon>Arthropoda</taxon>
        <taxon>Hexapoda</taxon>
        <taxon>Insecta</taxon>
        <taxon>Pterygota</taxon>
        <taxon>Neoptera</taxon>
        <taxon>Paraneoptera</taxon>
        <taxon>Hemiptera</taxon>
        <taxon>Auchenorrhyncha</taxon>
        <taxon>Membracoidea</taxon>
        <taxon>Cicadellidae</taxon>
        <taxon>Cicadellinae</taxon>
        <taxon>Proconiini</taxon>
        <taxon>Cuerna</taxon>
    </lineage>
</organism>
<dbReference type="GO" id="GO:0004707">
    <property type="term" value="F:MAP kinase activity"/>
    <property type="evidence" value="ECO:0007669"/>
    <property type="project" value="UniProtKB-EC"/>
</dbReference>
<feature type="compositionally biased region" description="Low complexity" evidence="13">
    <location>
        <begin position="433"/>
        <end position="448"/>
    </location>
</feature>
<dbReference type="InterPro" id="IPR003527">
    <property type="entry name" value="MAP_kinase_CS"/>
</dbReference>
<dbReference type="PROSITE" id="PS00107">
    <property type="entry name" value="PROTEIN_KINASE_ATP"/>
    <property type="match status" value="1"/>
</dbReference>
<comment type="activity regulation">
    <text evidence="12">Activated by threonine and tyrosine phosphorylation.</text>
</comment>
<evidence type="ECO:0000256" key="1">
    <source>
        <dbReference type="ARBA" id="ARBA00012411"/>
    </source>
</evidence>
<comment type="similarity">
    <text evidence="12">Belongs to the protein kinase superfamily. Ser/Thr protein kinase family. MAP kinase subfamily.</text>
</comment>
<comment type="catalytic activity">
    <reaction evidence="10">
        <text>L-seryl-[protein] + ATP = O-phospho-L-seryl-[protein] + ADP + H(+)</text>
        <dbReference type="Rhea" id="RHEA:17989"/>
        <dbReference type="Rhea" id="RHEA-COMP:9863"/>
        <dbReference type="Rhea" id="RHEA-COMP:11604"/>
        <dbReference type="ChEBI" id="CHEBI:15378"/>
        <dbReference type="ChEBI" id="CHEBI:29999"/>
        <dbReference type="ChEBI" id="CHEBI:30616"/>
        <dbReference type="ChEBI" id="CHEBI:83421"/>
        <dbReference type="ChEBI" id="CHEBI:456216"/>
        <dbReference type="EC" id="2.7.11.24"/>
    </reaction>
</comment>
<protein>
    <recommendedName>
        <fullName evidence="1 12">Mitogen-activated protein kinase</fullName>
        <ecNumber evidence="1 12">2.7.11.24</ecNumber>
    </recommendedName>
</protein>
<dbReference type="Gene3D" id="3.30.200.20">
    <property type="entry name" value="Phosphorylase Kinase, domain 1"/>
    <property type="match status" value="1"/>
</dbReference>
<dbReference type="Gene3D" id="1.10.510.10">
    <property type="entry name" value="Transferase(Phosphotransferase) domain 1"/>
    <property type="match status" value="1"/>
</dbReference>
<evidence type="ECO:0000256" key="2">
    <source>
        <dbReference type="ARBA" id="ARBA00022527"/>
    </source>
</evidence>
<comment type="cofactor">
    <cofactor evidence="12">
        <name>Mg(2+)</name>
        <dbReference type="ChEBI" id="CHEBI:18420"/>
    </cofactor>
</comment>
<evidence type="ECO:0000256" key="4">
    <source>
        <dbReference type="ARBA" id="ARBA00022679"/>
    </source>
</evidence>
<dbReference type="InterPro" id="IPR050117">
    <property type="entry name" value="MAPK"/>
</dbReference>
<dbReference type="GO" id="GO:0005524">
    <property type="term" value="F:ATP binding"/>
    <property type="evidence" value="ECO:0007669"/>
    <property type="project" value="UniProtKB-UniRule"/>
</dbReference>
<keyword evidence="2 12" id="KW-0723">Serine/threonine-protein kinase</keyword>